<keyword evidence="3" id="KW-1185">Reference proteome</keyword>
<comment type="caution">
    <text evidence="2">The sequence shown here is derived from an EMBL/GenBank/DDBJ whole genome shotgun (WGS) entry which is preliminary data.</text>
</comment>
<feature type="region of interest" description="Disordered" evidence="1">
    <location>
        <begin position="22"/>
        <end position="42"/>
    </location>
</feature>
<reference evidence="2" key="1">
    <citation type="submission" date="2023-06" db="EMBL/GenBank/DDBJ databases">
        <authorList>
            <consortium name="Lawrence Berkeley National Laboratory"/>
            <person name="Ahrendt S."/>
            <person name="Sahu N."/>
            <person name="Indic B."/>
            <person name="Wong-Bajracharya J."/>
            <person name="Merenyi Z."/>
            <person name="Ke H.-M."/>
            <person name="Monk M."/>
            <person name="Kocsube S."/>
            <person name="Drula E."/>
            <person name="Lipzen A."/>
            <person name="Balint B."/>
            <person name="Henrissat B."/>
            <person name="Andreopoulos B."/>
            <person name="Martin F.M."/>
            <person name="Harder C.B."/>
            <person name="Rigling D."/>
            <person name="Ford K.L."/>
            <person name="Foster G.D."/>
            <person name="Pangilinan J."/>
            <person name="Papanicolaou A."/>
            <person name="Barry K."/>
            <person name="LaButti K."/>
            <person name="Viragh M."/>
            <person name="Koriabine M."/>
            <person name="Yan M."/>
            <person name="Riley R."/>
            <person name="Champramary S."/>
            <person name="Plett K.L."/>
            <person name="Tsai I.J."/>
            <person name="Slot J."/>
            <person name="Sipos G."/>
            <person name="Plett J."/>
            <person name="Nagy L.G."/>
            <person name="Grigoriev I.V."/>
        </authorList>
    </citation>
    <scope>NUCLEOTIDE SEQUENCE</scope>
    <source>
        <strain evidence="2">ICMP 16352</strain>
    </source>
</reference>
<evidence type="ECO:0000313" key="3">
    <source>
        <dbReference type="Proteomes" id="UP001175227"/>
    </source>
</evidence>
<proteinExistence type="predicted"/>
<dbReference type="EMBL" id="JAUEPR010000020">
    <property type="protein sequence ID" value="KAK0476352.1"/>
    <property type="molecule type" value="Genomic_DNA"/>
</dbReference>
<evidence type="ECO:0000313" key="2">
    <source>
        <dbReference type="EMBL" id="KAK0476352.1"/>
    </source>
</evidence>
<sequence length="225" mass="24395">MGALNENSCKFGTVVVWRRREESGTNGKDSDKNDKKERTKRVRKSIQLEMKGSDLWCHFQGENPLLLSEEDELRLLVNSDPQEFLVGGVGAGLARLKLASGTTLTISGVLGREGAGGDDAGVAGGVGLETARGCWVGGKHEWPAQLAYQVLDVPAGEIKAVAQLEVLEVMRAVAAERTMVETVLSTSGTFKNEKEEHGAEVNSESVNRLKDSERERRTAILKGIF</sequence>
<dbReference type="Proteomes" id="UP001175227">
    <property type="component" value="Unassembled WGS sequence"/>
</dbReference>
<evidence type="ECO:0000256" key="1">
    <source>
        <dbReference type="SAM" id="MobiDB-lite"/>
    </source>
</evidence>
<name>A0AA39U2T6_9AGAR</name>
<dbReference type="AlphaFoldDB" id="A0AA39U2T6"/>
<accession>A0AA39U2T6</accession>
<protein>
    <submittedName>
        <fullName evidence="2">Uncharacterized protein</fullName>
    </submittedName>
</protein>
<feature type="compositionally biased region" description="Basic and acidic residues" evidence="1">
    <location>
        <begin position="22"/>
        <end position="37"/>
    </location>
</feature>
<organism evidence="2 3">
    <name type="scientific">Armillaria novae-zelandiae</name>
    <dbReference type="NCBI Taxonomy" id="153914"/>
    <lineage>
        <taxon>Eukaryota</taxon>
        <taxon>Fungi</taxon>
        <taxon>Dikarya</taxon>
        <taxon>Basidiomycota</taxon>
        <taxon>Agaricomycotina</taxon>
        <taxon>Agaricomycetes</taxon>
        <taxon>Agaricomycetidae</taxon>
        <taxon>Agaricales</taxon>
        <taxon>Marasmiineae</taxon>
        <taxon>Physalacriaceae</taxon>
        <taxon>Armillaria</taxon>
    </lineage>
</organism>
<gene>
    <name evidence="2" type="ORF">IW261DRAFT_1421663</name>
</gene>